<reference evidence="1 2" key="1">
    <citation type="journal article" date="2015" name="Nature">
        <title>rRNA introns, odd ribosomes, and small enigmatic genomes across a large radiation of phyla.</title>
        <authorList>
            <person name="Brown C.T."/>
            <person name="Hug L.A."/>
            <person name="Thomas B.C."/>
            <person name="Sharon I."/>
            <person name="Castelle C.J."/>
            <person name="Singh A."/>
            <person name="Wilkins M.J."/>
            <person name="Williams K.H."/>
            <person name="Banfield J.F."/>
        </authorList>
    </citation>
    <scope>NUCLEOTIDE SEQUENCE [LARGE SCALE GENOMIC DNA]</scope>
</reference>
<evidence type="ECO:0000313" key="1">
    <source>
        <dbReference type="EMBL" id="KKQ69825.1"/>
    </source>
</evidence>
<dbReference type="Proteomes" id="UP000034022">
    <property type="component" value="Unassembled WGS sequence"/>
</dbReference>
<protein>
    <submittedName>
        <fullName evidence="1">Uncharacterized protein</fullName>
    </submittedName>
</protein>
<dbReference type="EMBL" id="LBUU01000009">
    <property type="protein sequence ID" value="KKQ69825.1"/>
    <property type="molecule type" value="Genomic_DNA"/>
</dbReference>
<sequence length="111" mass="13084">MYIQEYCESDRRCIIRCSHRERSAHNLENILNMVAEAKKIIPKIEAKDIDIVVYGGDRHPYTIGIEFECNFYPNSFLTIEKIEDELRDKYAKLSGEYSELKTRYDTLGLKN</sequence>
<evidence type="ECO:0000313" key="2">
    <source>
        <dbReference type="Proteomes" id="UP000034022"/>
    </source>
</evidence>
<proteinExistence type="predicted"/>
<organism evidence="1 2">
    <name type="scientific">Candidatus Falkowbacteria bacterium GW2011_GWE1_38_31</name>
    <dbReference type="NCBI Taxonomy" id="1618638"/>
    <lineage>
        <taxon>Bacteria</taxon>
        <taxon>Candidatus Falkowiibacteriota</taxon>
    </lineage>
</organism>
<dbReference type="AlphaFoldDB" id="A0A0G0K2Y6"/>
<gene>
    <name evidence="1" type="ORF">US91_C0009G0028</name>
</gene>
<accession>A0A0G0K2Y6</accession>
<comment type="caution">
    <text evidence="1">The sequence shown here is derived from an EMBL/GenBank/DDBJ whole genome shotgun (WGS) entry which is preliminary data.</text>
</comment>
<name>A0A0G0K2Y6_9BACT</name>